<organism evidence="1 2">
    <name type="scientific">Protopolystoma xenopodis</name>
    <dbReference type="NCBI Taxonomy" id="117903"/>
    <lineage>
        <taxon>Eukaryota</taxon>
        <taxon>Metazoa</taxon>
        <taxon>Spiralia</taxon>
        <taxon>Lophotrochozoa</taxon>
        <taxon>Platyhelminthes</taxon>
        <taxon>Monogenea</taxon>
        <taxon>Polyopisthocotylea</taxon>
        <taxon>Polystomatidea</taxon>
        <taxon>Polystomatidae</taxon>
        <taxon>Protopolystoma</taxon>
    </lineage>
</organism>
<name>A0A3S5APX2_9PLAT</name>
<dbReference type="EMBL" id="CAAALY010248723">
    <property type="protein sequence ID" value="VEL34939.1"/>
    <property type="molecule type" value="Genomic_DNA"/>
</dbReference>
<dbReference type="Pfam" id="PF01652">
    <property type="entry name" value="IF4E"/>
    <property type="match status" value="1"/>
</dbReference>
<dbReference type="AlphaFoldDB" id="A0A3S5APX2"/>
<dbReference type="OrthoDB" id="590761at2759"/>
<dbReference type="Gene3D" id="3.30.760.10">
    <property type="entry name" value="RNA Cap, Translation Initiation Factor Eif4e"/>
    <property type="match status" value="1"/>
</dbReference>
<keyword evidence="2" id="KW-1185">Reference proteome</keyword>
<comment type="caution">
    <text evidence="1">The sequence shown here is derived from an EMBL/GenBank/DDBJ whole genome shotgun (WGS) entry which is preliminary data.</text>
</comment>
<accession>A0A3S5APX2</accession>
<proteinExistence type="predicted"/>
<reference evidence="1" key="1">
    <citation type="submission" date="2018-11" db="EMBL/GenBank/DDBJ databases">
        <authorList>
            <consortium name="Pathogen Informatics"/>
        </authorList>
    </citation>
    <scope>NUCLEOTIDE SEQUENCE</scope>
</reference>
<dbReference type="GO" id="GO:0003723">
    <property type="term" value="F:RNA binding"/>
    <property type="evidence" value="ECO:0007669"/>
    <property type="project" value="InterPro"/>
</dbReference>
<sequence length="141" mass="16068">MLMVGSAWETDKEDEQVCGAVFQCRARGLKLAIWTSDCSDSETVMRIGARMRTRDCSDLATVMRIGARLMSVVQPSEPLFYQTLMQSIWTSDCLDSETVVRIGARMKSVVQYHEPLFYQTVDEQKSLSRGVHYLSVKFKIE</sequence>
<evidence type="ECO:0000313" key="1">
    <source>
        <dbReference type="EMBL" id="VEL34939.1"/>
    </source>
</evidence>
<dbReference type="SUPFAM" id="SSF55418">
    <property type="entry name" value="eIF4e-like"/>
    <property type="match status" value="1"/>
</dbReference>
<evidence type="ECO:0000313" key="2">
    <source>
        <dbReference type="Proteomes" id="UP000784294"/>
    </source>
</evidence>
<dbReference type="InterPro" id="IPR023398">
    <property type="entry name" value="TIF_eIF4e-like"/>
</dbReference>
<dbReference type="GO" id="GO:0003743">
    <property type="term" value="F:translation initiation factor activity"/>
    <property type="evidence" value="ECO:0007669"/>
    <property type="project" value="InterPro"/>
</dbReference>
<gene>
    <name evidence="1" type="ORF">PXEA_LOCUS28379</name>
</gene>
<protein>
    <submittedName>
        <fullName evidence="1">Uncharacterized protein</fullName>
    </submittedName>
</protein>
<dbReference type="Proteomes" id="UP000784294">
    <property type="component" value="Unassembled WGS sequence"/>
</dbReference>
<dbReference type="InterPro" id="IPR001040">
    <property type="entry name" value="TIF_eIF_4E"/>
</dbReference>